<comment type="similarity">
    <text evidence="2">Belongs to the outer membrane factor (OMF) (TC 1.B.17) family.</text>
</comment>
<feature type="signal peptide" evidence="9">
    <location>
        <begin position="1"/>
        <end position="22"/>
    </location>
</feature>
<evidence type="ECO:0000313" key="10">
    <source>
        <dbReference type="EMBL" id="MFC5069434.1"/>
    </source>
</evidence>
<dbReference type="EMBL" id="JBHSJF010000007">
    <property type="protein sequence ID" value="MFC5069434.1"/>
    <property type="molecule type" value="Genomic_DNA"/>
</dbReference>
<keyword evidence="4" id="KW-1134">Transmembrane beta strand</keyword>
<feature type="chain" id="PRO_5046713676" evidence="9">
    <location>
        <begin position="23"/>
        <end position="475"/>
    </location>
</feature>
<keyword evidence="7" id="KW-0998">Cell outer membrane</keyword>
<evidence type="ECO:0000256" key="3">
    <source>
        <dbReference type="ARBA" id="ARBA00022448"/>
    </source>
</evidence>
<comment type="subcellular location">
    <subcellularLocation>
        <location evidence="1">Cell outer membrane</location>
    </subcellularLocation>
</comment>
<dbReference type="PANTHER" id="PTHR30026:SF22">
    <property type="entry name" value="OUTER MEMBRANE EFFLUX PROTEIN"/>
    <property type="match status" value="1"/>
</dbReference>
<organism evidence="10 11">
    <name type="scientific">Flaviflagellibacter deserti</name>
    <dbReference type="NCBI Taxonomy" id="2267266"/>
    <lineage>
        <taxon>Bacteria</taxon>
        <taxon>Pseudomonadati</taxon>
        <taxon>Pseudomonadota</taxon>
        <taxon>Alphaproteobacteria</taxon>
        <taxon>Hyphomicrobiales</taxon>
        <taxon>Flaviflagellibacter</taxon>
    </lineage>
</organism>
<keyword evidence="11" id="KW-1185">Reference proteome</keyword>
<keyword evidence="3" id="KW-0813">Transport</keyword>
<gene>
    <name evidence="10" type="ORF">ACFPFW_15560</name>
</gene>
<evidence type="ECO:0000256" key="9">
    <source>
        <dbReference type="SAM" id="SignalP"/>
    </source>
</evidence>
<evidence type="ECO:0000256" key="4">
    <source>
        <dbReference type="ARBA" id="ARBA00022452"/>
    </source>
</evidence>
<dbReference type="Pfam" id="PF02321">
    <property type="entry name" value="OEP"/>
    <property type="match status" value="2"/>
</dbReference>
<name>A0ABV9Z787_9HYPH</name>
<dbReference type="RefSeq" id="WP_114958707.1">
    <property type="nucleotide sequence ID" value="NZ_JBHSJF010000007.1"/>
</dbReference>
<dbReference type="InterPro" id="IPR051906">
    <property type="entry name" value="TolC-like"/>
</dbReference>
<dbReference type="InterPro" id="IPR003423">
    <property type="entry name" value="OMP_efflux"/>
</dbReference>
<proteinExistence type="inferred from homology"/>
<dbReference type="PANTHER" id="PTHR30026">
    <property type="entry name" value="OUTER MEMBRANE PROTEIN TOLC"/>
    <property type="match status" value="1"/>
</dbReference>
<evidence type="ECO:0000256" key="1">
    <source>
        <dbReference type="ARBA" id="ARBA00004442"/>
    </source>
</evidence>
<sequence length="475" mass="52442">MYKKAAAFAAILAVVSPSAVHAITLREALTATLYSNPQIGQAVENREAIEFELRQARGLFLPSIDLDASTGAQRLDNESRRLTSIEDDDLYPRDVGITVSQKLFDGGARRAERDRQASRVDGASFRVLERSETLGLQVIREYIEIILQGEILGEARENLKFHQSIQADVSDLVAGGKLTDADRQQVDERLLASRVRSEQAAEDLEAAKIRFVTLVGRPIGNWAMPGSVVRSIPKTLDEAVALGRSNNPRIQAAIADISAAEASVNAARAEYSPKVYVEGAARTGMEINGDDGRTTDYQVRLAARWNLYRGGIDSAAEQEQIRRASEARLAMHQAHREVEEAVRISWDRRARQAAQAVLLQQQSAENSRLVESYRSQLDLGQRSLLDVLDAQNTEYNVAILAKTARYAARFAEYRLLAATGILLKTMDLKPPQQSQGYPRAEYNVPPAQPTDIYRSVPSSQSSKPPIDLLVPVQKP</sequence>
<keyword evidence="6" id="KW-0472">Membrane</keyword>
<evidence type="ECO:0000256" key="5">
    <source>
        <dbReference type="ARBA" id="ARBA00022692"/>
    </source>
</evidence>
<evidence type="ECO:0000256" key="7">
    <source>
        <dbReference type="ARBA" id="ARBA00023237"/>
    </source>
</evidence>
<accession>A0ABV9Z787</accession>
<feature type="region of interest" description="Disordered" evidence="8">
    <location>
        <begin position="430"/>
        <end position="475"/>
    </location>
</feature>
<evidence type="ECO:0000256" key="6">
    <source>
        <dbReference type="ARBA" id="ARBA00023136"/>
    </source>
</evidence>
<evidence type="ECO:0000256" key="2">
    <source>
        <dbReference type="ARBA" id="ARBA00007613"/>
    </source>
</evidence>
<reference evidence="11" key="1">
    <citation type="journal article" date="2019" name="Int. J. Syst. Evol. Microbiol.">
        <title>The Global Catalogue of Microorganisms (GCM) 10K type strain sequencing project: providing services to taxonomists for standard genome sequencing and annotation.</title>
        <authorList>
            <consortium name="The Broad Institute Genomics Platform"/>
            <consortium name="The Broad Institute Genome Sequencing Center for Infectious Disease"/>
            <person name="Wu L."/>
            <person name="Ma J."/>
        </authorList>
    </citation>
    <scope>NUCLEOTIDE SEQUENCE [LARGE SCALE GENOMIC DNA]</scope>
    <source>
        <strain evidence="11">CGMCC 1.16444</strain>
    </source>
</reference>
<dbReference type="Gene3D" id="1.20.1600.10">
    <property type="entry name" value="Outer membrane efflux proteins (OEP)"/>
    <property type="match status" value="1"/>
</dbReference>
<keyword evidence="9" id="KW-0732">Signal</keyword>
<evidence type="ECO:0000256" key="8">
    <source>
        <dbReference type="SAM" id="MobiDB-lite"/>
    </source>
</evidence>
<dbReference type="SUPFAM" id="SSF56954">
    <property type="entry name" value="Outer membrane efflux proteins (OEP)"/>
    <property type="match status" value="1"/>
</dbReference>
<evidence type="ECO:0000313" key="11">
    <source>
        <dbReference type="Proteomes" id="UP001595796"/>
    </source>
</evidence>
<dbReference type="Proteomes" id="UP001595796">
    <property type="component" value="Unassembled WGS sequence"/>
</dbReference>
<protein>
    <submittedName>
        <fullName evidence="10">TolC family protein</fullName>
    </submittedName>
</protein>
<comment type="caution">
    <text evidence="10">The sequence shown here is derived from an EMBL/GenBank/DDBJ whole genome shotgun (WGS) entry which is preliminary data.</text>
</comment>
<keyword evidence="5" id="KW-0812">Transmembrane</keyword>